<protein>
    <submittedName>
        <fullName evidence="1">Haloacid dehalogenase superfamily, subfamily IA, variant 3 with third motif having DD or ED</fullName>
    </submittedName>
</protein>
<dbReference type="AlphaFoldDB" id="A0A1T4PXJ4"/>
<evidence type="ECO:0000313" key="1">
    <source>
        <dbReference type="EMBL" id="SJZ96254.1"/>
    </source>
</evidence>
<keyword evidence="2" id="KW-1185">Reference proteome</keyword>
<evidence type="ECO:0000313" key="2">
    <source>
        <dbReference type="Proteomes" id="UP000189857"/>
    </source>
</evidence>
<dbReference type="PRINTS" id="PR00413">
    <property type="entry name" value="HADHALOGNASE"/>
</dbReference>
<accession>A0A1T4PXJ4</accession>
<name>A0A1T4PXJ4_9FIRM</name>
<dbReference type="InterPro" id="IPR036412">
    <property type="entry name" value="HAD-like_sf"/>
</dbReference>
<dbReference type="EMBL" id="FUXA01000015">
    <property type="protein sequence ID" value="SJZ96254.1"/>
    <property type="molecule type" value="Genomic_DNA"/>
</dbReference>
<dbReference type="InterPro" id="IPR023198">
    <property type="entry name" value="PGP-like_dom2"/>
</dbReference>
<sequence>MINNNKEVNGSVKNKKIKAVISDMDGTLLDTERIYQKYWKMAADDLGYNISAEQLLDIRSLGHSFSKEKFFEFTGDPEASEKIRTRRRELMDPYMKTIDVPLKPHVKEALAKLKEEGFYLAIATATTNLEILEYYLESTGIKCYFDEIISAVMVKEGKPSPDIYLYACEQLGIDPKDGFAVEDSPNGVISASRAGLRVIMVPDITEPDESLKKYYEYRADDLYKAAEYIIKASE</sequence>
<dbReference type="NCBIfam" id="TIGR01509">
    <property type="entry name" value="HAD-SF-IA-v3"/>
    <property type="match status" value="1"/>
</dbReference>
<dbReference type="PANTHER" id="PTHR18901">
    <property type="entry name" value="2-DEOXYGLUCOSE-6-PHOSPHATE PHOSPHATASE 2"/>
    <property type="match status" value="1"/>
</dbReference>
<dbReference type="Gene3D" id="1.10.150.240">
    <property type="entry name" value="Putative phosphatase, domain 2"/>
    <property type="match status" value="1"/>
</dbReference>
<dbReference type="OrthoDB" id="9797743at2"/>
<dbReference type="PANTHER" id="PTHR18901:SF38">
    <property type="entry name" value="PSEUDOURIDINE-5'-PHOSPHATASE"/>
    <property type="match status" value="1"/>
</dbReference>
<proteinExistence type="predicted"/>
<dbReference type="Proteomes" id="UP000189857">
    <property type="component" value="Unassembled WGS sequence"/>
</dbReference>
<organism evidence="1 2">
    <name type="scientific">Eubacterium ruminantium</name>
    <dbReference type="NCBI Taxonomy" id="42322"/>
    <lineage>
        <taxon>Bacteria</taxon>
        <taxon>Bacillati</taxon>
        <taxon>Bacillota</taxon>
        <taxon>Clostridia</taxon>
        <taxon>Eubacteriales</taxon>
        <taxon>Eubacteriaceae</taxon>
        <taxon>Eubacterium</taxon>
    </lineage>
</organism>
<dbReference type="Pfam" id="PF13419">
    <property type="entry name" value="HAD_2"/>
    <property type="match status" value="1"/>
</dbReference>
<dbReference type="RefSeq" id="WP_078787966.1">
    <property type="nucleotide sequence ID" value="NZ_CAJOJK010000012.1"/>
</dbReference>
<dbReference type="SFLD" id="SFLDS00003">
    <property type="entry name" value="Haloacid_Dehalogenase"/>
    <property type="match status" value="1"/>
</dbReference>
<reference evidence="1 2" key="1">
    <citation type="submission" date="2017-02" db="EMBL/GenBank/DDBJ databases">
        <authorList>
            <person name="Peterson S.W."/>
        </authorList>
    </citation>
    <scope>NUCLEOTIDE SEQUENCE [LARGE SCALE GENOMIC DNA]</scope>
    <source>
        <strain evidence="1 2">ATCC 17233</strain>
    </source>
</reference>
<dbReference type="Gene3D" id="3.40.50.1000">
    <property type="entry name" value="HAD superfamily/HAD-like"/>
    <property type="match status" value="1"/>
</dbReference>
<gene>
    <name evidence="1" type="ORF">SAMN02745110_02169</name>
</gene>
<dbReference type="InterPro" id="IPR006439">
    <property type="entry name" value="HAD-SF_hydro_IA"/>
</dbReference>
<dbReference type="InterPro" id="IPR023214">
    <property type="entry name" value="HAD_sf"/>
</dbReference>
<dbReference type="InterPro" id="IPR041492">
    <property type="entry name" value="HAD_2"/>
</dbReference>
<dbReference type="SFLD" id="SFLDG01129">
    <property type="entry name" value="C1.5:_HAD__Beta-PGM__Phosphata"/>
    <property type="match status" value="1"/>
</dbReference>
<dbReference type="CDD" id="cd07505">
    <property type="entry name" value="HAD_BPGM-like"/>
    <property type="match status" value="1"/>
</dbReference>
<dbReference type="SFLD" id="SFLDG01135">
    <property type="entry name" value="C1.5.6:_HAD__Beta-PGM__Phospha"/>
    <property type="match status" value="1"/>
</dbReference>
<dbReference type="SUPFAM" id="SSF56784">
    <property type="entry name" value="HAD-like"/>
    <property type="match status" value="1"/>
</dbReference>